<dbReference type="PANTHER" id="PTHR38479">
    <property type="entry name" value="LMO0824 PROTEIN"/>
    <property type="match status" value="1"/>
</dbReference>
<evidence type="ECO:0000313" key="2">
    <source>
        <dbReference type="Proteomes" id="UP001589867"/>
    </source>
</evidence>
<keyword evidence="2" id="KW-1185">Reference proteome</keyword>
<dbReference type="Proteomes" id="UP001589867">
    <property type="component" value="Unassembled WGS sequence"/>
</dbReference>
<reference evidence="1 2" key="1">
    <citation type="submission" date="2024-09" db="EMBL/GenBank/DDBJ databases">
        <authorList>
            <person name="Sun Q."/>
            <person name="Mori K."/>
        </authorList>
    </citation>
    <scope>NUCLEOTIDE SEQUENCE [LARGE SCALE GENOMIC DNA]</scope>
    <source>
        <strain evidence="1 2">TBRC 3947</strain>
    </source>
</reference>
<evidence type="ECO:0000313" key="1">
    <source>
        <dbReference type="EMBL" id="MFC0532786.1"/>
    </source>
</evidence>
<accession>A0ABV6MDV9</accession>
<name>A0ABV6MDV9_9ACTN</name>
<gene>
    <name evidence="1" type="ORF">ACFFIA_34715</name>
</gene>
<dbReference type="PANTHER" id="PTHR38479:SF2">
    <property type="entry name" value="WINGED HELIX DNA-BINDING DOMAIN-CONTAINING PROTEIN"/>
    <property type="match status" value="1"/>
</dbReference>
<protein>
    <submittedName>
        <fullName evidence="1">Winged helix DNA-binding domain-containing protein</fullName>
    </submittedName>
</protein>
<organism evidence="1 2">
    <name type="scientific">Phytohabitans kaempferiae</name>
    <dbReference type="NCBI Taxonomy" id="1620943"/>
    <lineage>
        <taxon>Bacteria</taxon>
        <taxon>Bacillati</taxon>
        <taxon>Actinomycetota</taxon>
        <taxon>Actinomycetes</taxon>
        <taxon>Micromonosporales</taxon>
        <taxon>Micromonosporaceae</taxon>
    </lineage>
</organism>
<dbReference type="Pfam" id="PF06224">
    <property type="entry name" value="AlkZ-like"/>
    <property type="match status" value="1"/>
</dbReference>
<dbReference type="GO" id="GO:0003677">
    <property type="term" value="F:DNA binding"/>
    <property type="evidence" value="ECO:0007669"/>
    <property type="project" value="UniProtKB-KW"/>
</dbReference>
<keyword evidence="1" id="KW-0238">DNA-binding</keyword>
<dbReference type="InterPro" id="IPR009351">
    <property type="entry name" value="AlkZ-like"/>
</dbReference>
<dbReference type="EMBL" id="JBHLUH010000075">
    <property type="protein sequence ID" value="MFC0532786.1"/>
    <property type="molecule type" value="Genomic_DNA"/>
</dbReference>
<comment type="caution">
    <text evidence="1">The sequence shown here is derived from an EMBL/GenBank/DDBJ whole genome shotgun (WGS) entry which is preliminary data.</text>
</comment>
<sequence length="356" mass="37824">MANTREIALLRLAAQRLAGPGHASAAEAVRWLTAAQAQDHGGAVTSVALRTTGGTRAEVEAAFAAAEVVKSWPLRGTLHLVAAEDLPWILALAAPRVIARSAARHTELALDEKTIGYAHELTREALAGGRSARRDELIAGWEKAGVGTSGQRGYHILRHLAMTGVLCFGPLSGGEQLLVLVDEWVPHPRRPEREEALGELALRYFRGHGPATVKDYTRWAGLTAAEVKAGIAAARPRLEAIEADGVAHLMDPTTPELLAANRKEAREVLLLPGFDEYMLGYADRTAALPAAYASRIVPGGNGVFQPTVVSGGQVVGTWRAVGRAGRRAVEATPFAAFGRAAEAAIPKRYAEGPYAR</sequence>
<proteinExistence type="predicted"/>
<dbReference type="RefSeq" id="WP_377259512.1">
    <property type="nucleotide sequence ID" value="NZ_JBHLUH010000075.1"/>
</dbReference>